<proteinExistence type="inferred from homology"/>
<accession>A0A443RZ25</accession>
<dbReference type="PANTHER" id="PTHR11705:SF140">
    <property type="entry name" value="FI02848P-RELATED"/>
    <property type="match status" value="1"/>
</dbReference>
<keyword evidence="5" id="KW-0479">Metal-binding</keyword>
<evidence type="ECO:0000256" key="12">
    <source>
        <dbReference type="SAM" id="SignalP"/>
    </source>
</evidence>
<dbReference type="GO" id="GO:0005615">
    <property type="term" value="C:extracellular space"/>
    <property type="evidence" value="ECO:0007669"/>
    <property type="project" value="TreeGrafter"/>
</dbReference>
<comment type="caution">
    <text evidence="11">Lacks conserved residue(s) required for the propagation of feature annotation.</text>
</comment>
<comment type="cofactor">
    <cofactor evidence="1">
        <name>Zn(2+)</name>
        <dbReference type="ChEBI" id="CHEBI:29105"/>
    </cofactor>
</comment>
<dbReference type="Pfam" id="PF00246">
    <property type="entry name" value="Peptidase_M14"/>
    <property type="match status" value="1"/>
</dbReference>
<evidence type="ECO:0000256" key="9">
    <source>
        <dbReference type="ARBA" id="ARBA00023049"/>
    </source>
</evidence>
<dbReference type="PROSITE" id="PS52035">
    <property type="entry name" value="PEPTIDASE_M14"/>
    <property type="match status" value="1"/>
</dbReference>
<evidence type="ECO:0000256" key="11">
    <source>
        <dbReference type="PROSITE-ProRule" id="PRU01379"/>
    </source>
</evidence>
<dbReference type="GO" id="GO:0004181">
    <property type="term" value="F:metallocarboxypeptidase activity"/>
    <property type="evidence" value="ECO:0007669"/>
    <property type="project" value="InterPro"/>
</dbReference>
<feature type="chain" id="PRO_5019460496" description="Peptidase M14 domain-containing protein" evidence="12">
    <location>
        <begin position="21"/>
        <end position="238"/>
    </location>
</feature>
<evidence type="ECO:0000256" key="7">
    <source>
        <dbReference type="ARBA" id="ARBA00022801"/>
    </source>
</evidence>
<keyword evidence="3" id="KW-0121">Carboxypeptidase</keyword>
<evidence type="ECO:0000256" key="3">
    <source>
        <dbReference type="ARBA" id="ARBA00022645"/>
    </source>
</evidence>
<organism evidence="14 15">
    <name type="scientific">Leptotrombidium deliense</name>
    <dbReference type="NCBI Taxonomy" id="299467"/>
    <lineage>
        <taxon>Eukaryota</taxon>
        <taxon>Metazoa</taxon>
        <taxon>Ecdysozoa</taxon>
        <taxon>Arthropoda</taxon>
        <taxon>Chelicerata</taxon>
        <taxon>Arachnida</taxon>
        <taxon>Acari</taxon>
        <taxon>Acariformes</taxon>
        <taxon>Trombidiformes</taxon>
        <taxon>Prostigmata</taxon>
        <taxon>Anystina</taxon>
        <taxon>Parasitengona</taxon>
        <taxon>Trombiculoidea</taxon>
        <taxon>Trombiculidae</taxon>
        <taxon>Leptotrombidium</taxon>
    </lineage>
</organism>
<keyword evidence="8" id="KW-0862">Zinc</keyword>
<evidence type="ECO:0000256" key="8">
    <source>
        <dbReference type="ARBA" id="ARBA00022833"/>
    </source>
</evidence>
<dbReference type="Proteomes" id="UP000288716">
    <property type="component" value="Unassembled WGS sequence"/>
</dbReference>
<keyword evidence="10" id="KW-1015">Disulfide bond</keyword>
<feature type="signal peptide" evidence="12">
    <location>
        <begin position="1"/>
        <end position="20"/>
    </location>
</feature>
<evidence type="ECO:0000313" key="14">
    <source>
        <dbReference type="EMBL" id="RWS20519.1"/>
    </source>
</evidence>
<gene>
    <name evidence="14" type="ORF">B4U80_01308</name>
</gene>
<name>A0A443RZ25_9ACAR</name>
<dbReference type="GO" id="GO:0006508">
    <property type="term" value="P:proteolysis"/>
    <property type="evidence" value="ECO:0007669"/>
    <property type="project" value="UniProtKB-KW"/>
</dbReference>
<dbReference type="InterPro" id="IPR036990">
    <property type="entry name" value="M14A-like_propep"/>
</dbReference>
<dbReference type="PRINTS" id="PR00765">
    <property type="entry name" value="CRBOXYPTASEA"/>
</dbReference>
<reference evidence="14 15" key="1">
    <citation type="journal article" date="2018" name="Gigascience">
        <title>Genomes of trombidid mites reveal novel predicted allergens and laterally-transferred genes associated with secondary metabolism.</title>
        <authorList>
            <person name="Dong X."/>
            <person name="Chaisiri K."/>
            <person name="Xia D."/>
            <person name="Armstrong S.D."/>
            <person name="Fang Y."/>
            <person name="Donnelly M.J."/>
            <person name="Kadowaki T."/>
            <person name="McGarry J.W."/>
            <person name="Darby A.C."/>
            <person name="Makepeace B.L."/>
        </authorList>
    </citation>
    <scope>NUCLEOTIDE SEQUENCE [LARGE SCALE GENOMIC DNA]</scope>
    <source>
        <strain evidence="14">UoL-UT</strain>
    </source>
</reference>
<evidence type="ECO:0000256" key="10">
    <source>
        <dbReference type="ARBA" id="ARBA00023157"/>
    </source>
</evidence>
<evidence type="ECO:0000256" key="1">
    <source>
        <dbReference type="ARBA" id="ARBA00001947"/>
    </source>
</evidence>
<keyword evidence="15" id="KW-1185">Reference proteome</keyword>
<dbReference type="SMART" id="SM00631">
    <property type="entry name" value="Zn_pept"/>
    <property type="match status" value="1"/>
</dbReference>
<dbReference type="InterPro" id="IPR003146">
    <property type="entry name" value="M14A_act_pep"/>
</dbReference>
<dbReference type="OrthoDB" id="6416026at2759"/>
<dbReference type="GO" id="GO:0008270">
    <property type="term" value="F:zinc ion binding"/>
    <property type="evidence" value="ECO:0007669"/>
    <property type="project" value="InterPro"/>
</dbReference>
<evidence type="ECO:0000313" key="15">
    <source>
        <dbReference type="Proteomes" id="UP000288716"/>
    </source>
</evidence>
<dbReference type="VEuPathDB" id="VectorBase:LDEU011521"/>
<dbReference type="Gene3D" id="3.30.70.340">
    <property type="entry name" value="Metallocarboxypeptidase-like"/>
    <property type="match status" value="1"/>
</dbReference>
<dbReference type="STRING" id="299467.A0A443RZ25"/>
<dbReference type="SUPFAM" id="SSF53187">
    <property type="entry name" value="Zn-dependent exopeptidases"/>
    <property type="match status" value="1"/>
</dbReference>
<dbReference type="Gene3D" id="3.40.630.10">
    <property type="entry name" value="Zn peptidases"/>
    <property type="match status" value="1"/>
</dbReference>
<sequence>MMFFKVLFYVISVLLNLCDAVSYKNNILLKIELQNKDEFQKLQHMQDLKLWNDIPTENGTVTANVAENSKERVLQELKDSNINYTIMEKNLQRLIDSQTFNIKKTRAFGGGFNFETYNTLRDIESYLDSVEQKYPSKARRSSIGQSYEGREIIILIIRANIQQQKPIVMLECGIHAREWASPATCLWIANELLTKDHPLLEKYEFHIIPVTNPDGYDYTWNYDRLWRKNRKPNPDAPH</sequence>
<dbReference type="SUPFAM" id="SSF54897">
    <property type="entry name" value="Protease propeptides/inhibitors"/>
    <property type="match status" value="1"/>
</dbReference>
<keyword evidence="7" id="KW-0378">Hydrolase</keyword>
<keyword evidence="4" id="KW-0645">Protease</keyword>
<evidence type="ECO:0000256" key="4">
    <source>
        <dbReference type="ARBA" id="ARBA00022670"/>
    </source>
</evidence>
<protein>
    <recommendedName>
        <fullName evidence="13">Peptidase M14 domain-containing protein</fullName>
    </recommendedName>
</protein>
<dbReference type="AlphaFoldDB" id="A0A443RZ25"/>
<evidence type="ECO:0000259" key="13">
    <source>
        <dbReference type="PROSITE" id="PS52035"/>
    </source>
</evidence>
<keyword evidence="6 12" id="KW-0732">Signal</keyword>
<evidence type="ECO:0000256" key="2">
    <source>
        <dbReference type="ARBA" id="ARBA00005988"/>
    </source>
</evidence>
<keyword evidence="9" id="KW-0482">Metalloprotease</keyword>
<dbReference type="InterPro" id="IPR000834">
    <property type="entry name" value="Peptidase_M14"/>
</dbReference>
<evidence type="ECO:0000256" key="6">
    <source>
        <dbReference type="ARBA" id="ARBA00022729"/>
    </source>
</evidence>
<dbReference type="EMBL" id="NCKV01017084">
    <property type="protein sequence ID" value="RWS20519.1"/>
    <property type="molecule type" value="Genomic_DNA"/>
</dbReference>
<evidence type="ECO:0000256" key="5">
    <source>
        <dbReference type="ARBA" id="ARBA00022723"/>
    </source>
</evidence>
<feature type="domain" description="Peptidase M14" evidence="13">
    <location>
        <begin position="116"/>
        <end position="238"/>
    </location>
</feature>
<dbReference type="Pfam" id="PF02244">
    <property type="entry name" value="Propep_M14"/>
    <property type="match status" value="1"/>
</dbReference>
<dbReference type="FunFam" id="3.40.630.10:FF:000084">
    <property type="entry name" value="Carboxypeptidase B2"/>
    <property type="match status" value="1"/>
</dbReference>
<comment type="similarity">
    <text evidence="2 11">Belongs to the peptidase M14 family.</text>
</comment>
<dbReference type="PANTHER" id="PTHR11705">
    <property type="entry name" value="PROTEASE FAMILY M14 CARBOXYPEPTIDASE A,B"/>
    <property type="match status" value="1"/>
</dbReference>
<comment type="caution">
    <text evidence="14">The sequence shown here is derived from an EMBL/GenBank/DDBJ whole genome shotgun (WGS) entry which is preliminary data.</text>
</comment>
<feature type="non-terminal residue" evidence="14">
    <location>
        <position position="238"/>
    </location>
</feature>